<sequence length="183" mass="19714">MAAILGLDRQKVIACCQEAASRSVVEPVNFNCPGQVVIAGQLDALQQAMELCRQAGAKRAIELAVSGPFHSSLMRPAGERLAEVLAQIEIQDPHIPVVANISAAYIRKAPEIRDALVKQVSGAVLWEDSIQRMAEEGITTMVELGPGKVLCGLVKKINKEINTFNVEDLASLEKVLAQFKEVG</sequence>
<dbReference type="InterPro" id="IPR016035">
    <property type="entry name" value="Acyl_Trfase/lysoPLipase"/>
</dbReference>
<evidence type="ECO:0000256" key="2">
    <source>
        <dbReference type="ARBA" id="ARBA00013258"/>
    </source>
</evidence>
<comment type="caution">
    <text evidence="7">The sequence shown here is derived from an EMBL/GenBank/DDBJ whole genome shotgun (WGS) entry which is preliminary data.</text>
</comment>
<evidence type="ECO:0000256" key="1">
    <source>
        <dbReference type="ARBA" id="ARBA00008217"/>
    </source>
</evidence>
<evidence type="ECO:0000256" key="3">
    <source>
        <dbReference type="ARBA" id="ARBA00022679"/>
    </source>
</evidence>
<reference evidence="7 8" key="1">
    <citation type="submission" date="2013-09" db="EMBL/GenBank/DDBJ databases">
        <title>Biodegradation of hydrocarbons in the deep terrestrial subsurface : characterization of a microbial consortium composed of two Desulfotomaculum species originating from a deep geological formation.</title>
        <authorList>
            <person name="Aullo T."/>
            <person name="Berlendis S."/>
            <person name="Lascourreges J.-F."/>
            <person name="Dessort D."/>
            <person name="Saint-Laurent S."/>
            <person name="Schraauwers B."/>
            <person name="Mas J."/>
            <person name="Magot M."/>
            <person name="Ranchou-Peyruse A."/>
        </authorList>
    </citation>
    <scope>NUCLEOTIDE SEQUENCE [LARGE SCALE GENOMIC DNA]</scope>
    <source>
        <strain evidence="7 8">Bs107</strain>
    </source>
</reference>
<name>A0A2C6MAK9_9FIRM</name>
<dbReference type="SUPFAM" id="SSF52151">
    <property type="entry name" value="FabD/lysophospholipase-like"/>
    <property type="match status" value="1"/>
</dbReference>
<comment type="catalytic activity">
    <reaction evidence="5">
        <text>holo-[ACP] + malonyl-CoA = malonyl-[ACP] + CoA</text>
        <dbReference type="Rhea" id="RHEA:41792"/>
        <dbReference type="Rhea" id="RHEA-COMP:9623"/>
        <dbReference type="Rhea" id="RHEA-COMP:9685"/>
        <dbReference type="ChEBI" id="CHEBI:57287"/>
        <dbReference type="ChEBI" id="CHEBI:57384"/>
        <dbReference type="ChEBI" id="CHEBI:64479"/>
        <dbReference type="ChEBI" id="CHEBI:78449"/>
        <dbReference type="EC" id="2.3.1.39"/>
    </reaction>
</comment>
<dbReference type="GO" id="GO:0006633">
    <property type="term" value="P:fatty acid biosynthetic process"/>
    <property type="evidence" value="ECO:0007669"/>
    <property type="project" value="TreeGrafter"/>
</dbReference>
<comment type="similarity">
    <text evidence="1">Belongs to the FabD family.</text>
</comment>
<feature type="domain" description="Malonyl-CoA:ACP transacylase (MAT)" evidence="6">
    <location>
        <begin position="1"/>
        <end position="175"/>
    </location>
</feature>
<keyword evidence="3" id="KW-0808">Transferase</keyword>
<dbReference type="Pfam" id="PF00698">
    <property type="entry name" value="Acyl_transf_1"/>
    <property type="match status" value="1"/>
</dbReference>
<dbReference type="GO" id="GO:0004314">
    <property type="term" value="F:[acyl-carrier-protein] S-malonyltransferase activity"/>
    <property type="evidence" value="ECO:0007669"/>
    <property type="project" value="UniProtKB-EC"/>
</dbReference>
<dbReference type="InterPro" id="IPR001227">
    <property type="entry name" value="Ac_transferase_dom_sf"/>
</dbReference>
<dbReference type="SMART" id="SM00827">
    <property type="entry name" value="PKS_AT"/>
    <property type="match status" value="1"/>
</dbReference>
<dbReference type="GO" id="GO:0005829">
    <property type="term" value="C:cytosol"/>
    <property type="evidence" value="ECO:0007669"/>
    <property type="project" value="TreeGrafter"/>
</dbReference>
<keyword evidence="8" id="KW-1185">Reference proteome</keyword>
<evidence type="ECO:0000313" key="8">
    <source>
        <dbReference type="Proteomes" id="UP000222564"/>
    </source>
</evidence>
<accession>A0A2C6MAK9</accession>
<dbReference type="FunFam" id="3.30.70.250:FF:000001">
    <property type="entry name" value="Malonyl CoA-acyl carrier protein transacylase"/>
    <property type="match status" value="1"/>
</dbReference>
<dbReference type="Gene3D" id="3.40.366.10">
    <property type="entry name" value="Malonyl-Coenzyme A Acyl Carrier Protein, domain 2"/>
    <property type="match status" value="1"/>
</dbReference>
<dbReference type="InterPro" id="IPR050858">
    <property type="entry name" value="Mal-CoA-ACP_Trans/PKS_FabD"/>
</dbReference>
<evidence type="ECO:0000256" key="4">
    <source>
        <dbReference type="ARBA" id="ARBA00023315"/>
    </source>
</evidence>
<evidence type="ECO:0000256" key="5">
    <source>
        <dbReference type="ARBA" id="ARBA00048462"/>
    </source>
</evidence>
<proteinExistence type="inferred from homology"/>
<dbReference type="Proteomes" id="UP000222564">
    <property type="component" value="Unassembled WGS sequence"/>
</dbReference>
<evidence type="ECO:0000313" key="7">
    <source>
        <dbReference type="EMBL" id="PHJ37048.1"/>
    </source>
</evidence>
<dbReference type="PANTHER" id="PTHR42681">
    <property type="entry name" value="MALONYL-COA-ACYL CARRIER PROTEIN TRANSACYLASE, MITOCHONDRIAL"/>
    <property type="match status" value="1"/>
</dbReference>
<protein>
    <recommendedName>
        <fullName evidence="2">[acyl-carrier-protein] S-malonyltransferase</fullName>
        <ecNumber evidence="2">2.3.1.39</ecNumber>
    </recommendedName>
</protein>
<organism evidence="7 8">
    <name type="scientific">Desulforamulus profundi</name>
    <dbReference type="NCBI Taxonomy" id="1383067"/>
    <lineage>
        <taxon>Bacteria</taxon>
        <taxon>Bacillati</taxon>
        <taxon>Bacillota</taxon>
        <taxon>Clostridia</taxon>
        <taxon>Eubacteriales</taxon>
        <taxon>Peptococcaceae</taxon>
        <taxon>Desulforamulus</taxon>
    </lineage>
</organism>
<dbReference type="PANTHER" id="PTHR42681:SF1">
    <property type="entry name" value="MALONYL-COA-ACYL CARRIER PROTEIN TRANSACYLASE, MITOCHONDRIAL"/>
    <property type="match status" value="1"/>
</dbReference>
<dbReference type="EMBL" id="AWQQ01000118">
    <property type="protein sequence ID" value="PHJ37048.1"/>
    <property type="molecule type" value="Genomic_DNA"/>
</dbReference>
<gene>
    <name evidence="7" type="ORF">P378_18515</name>
</gene>
<dbReference type="InterPro" id="IPR014043">
    <property type="entry name" value="Acyl_transferase_dom"/>
</dbReference>
<dbReference type="AlphaFoldDB" id="A0A2C6MAK9"/>
<dbReference type="EC" id="2.3.1.39" evidence="2"/>
<keyword evidence="4" id="KW-0012">Acyltransferase</keyword>
<evidence type="ECO:0000259" key="6">
    <source>
        <dbReference type="SMART" id="SM00827"/>
    </source>
</evidence>